<dbReference type="InterPro" id="IPR052805">
    <property type="entry name" value="GEF_Ubiquitin-Prot_Reg"/>
</dbReference>
<proteinExistence type="predicted"/>
<organism evidence="1 2">
    <name type="scientific">Priapulus caudatus</name>
    <name type="common">Priapulid worm</name>
    <dbReference type="NCBI Taxonomy" id="37621"/>
    <lineage>
        <taxon>Eukaryota</taxon>
        <taxon>Metazoa</taxon>
        <taxon>Ecdysozoa</taxon>
        <taxon>Scalidophora</taxon>
        <taxon>Priapulida</taxon>
        <taxon>Priapulimorpha</taxon>
        <taxon>Priapulimorphida</taxon>
        <taxon>Priapulidae</taxon>
        <taxon>Priapulus</taxon>
    </lineage>
</organism>
<evidence type="ECO:0000313" key="2">
    <source>
        <dbReference type="RefSeq" id="XP_014666367.1"/>
    </source>
</evidence>
<accession>A0ABM1E2E6</accession>
<dbReference type="InterPro" id="IPR011993">
    <property type="entry name" value="PH-like_dom_sf"/>
</dbReference>
<gene>
    <name evidence="2" type="primary">LOC106808251</name>
</gene>
<dbReference type="PANTHER" id="PTHR46857:SF2">
    <property type="entry name" value="F-BOX ONLY PROTEIN 16"/>
    <property type="match status" value="1"/>
</dbReference>
<name>A0ABM1E2E6_PRICU</name>
<dbReference type="SUPFAM" id="SSF50729">
    <property type="entry name" value="PH domain-like"/>
    <property type="match status" value="1"/>
</dbReference>
<reference evidence="2" key="1">
    <citation type="submission" date="2025-08" db="UniProtKB">
        <authorList>
            <consortium name="RefSeq"/>
        </authorList>
    </citation>
    <scope>IDENTIFICATION</scope>
</reference>
<dbReference type="Proteomes" id="UP000695022">
    <property type="component" value="Unplaced"/>
</dbReference>
<protein>
    <submittedName>
        <fullName evidence="2">Epithelial cell-transforming sequence 2 oncogene-like</fullName>
    </submittedName>
</protein>
<keyword evidence="1" id="KW-1185">Reference proteome</keyword>
<dbReference type="RefSeq" id="XP_014666367.1">
    <property type="nucleotide sequence ID" value="XM_014810881.1"/>
</dbReference>
<dbReference type="GeneID" id="106808251"/>
<dbReference type="Gene3D" id="2.30.29.30">
    <property type="entry name" value="Pleckstrin-homology domain (PH domain)/Phosphotyrosine-binding domain (PTB)"/>
    <property type="match status" value="1"/>
</dbReference>
<evidence type="ECO:0000313" key="1">
    <source>
        <dbReference type="Proteomes" id="UP000695022"/>
    </source>
</evidence>
<sequence>MLDDIFIPQLGFALLGRELVTRCVDRVEAWTPRQCEADILVKFCTSLAENSRYFILHADVTSLLNPHPDSLQPEKRIYRHDSDLRLYLFNDALVIACRQTRYKAYSPVVQTSYRFQTCVDLSSLSIEDVDDEYGRKNIFKLAGPLATWICATERYESKMTFLSAVRVALSAALLP</sequence>
<dbReference type="PANTHER" id="PTHR46857">
    <property type="entry name" value="EPITHELIAL CELL-TRANSFORMING SEQUENCE 2 ONCOGENE-LIKE"/>
    <property type="match status" value="1"/>
</dbReference>